<protein>
    <submittedName>
        <fullName evidence="6">Uncharacterized protein</fullName>
    </submittedName>
</protein>
<evidence type="ECO:0000313" key="6">
    <source>
        <dbReference type="EMBL" id="EXA30624.1"/>
    </source>
</evidence>
<reference evidence="6" key="1">
    <citation type="submission" date="2011-10" db="EMBL/GenBank/DDBJ databases">
        <title>The Genome Sequence of Fusarium oxysporum HDV247.</title>
        <authorList>
            <consortium name="The Broad Institute Genome Sequencing Platform"/>
            <person name="Ma L.-J."/>
            <person name="Gale L.R."/>
            <person name="Schwartz D.C."/>
            <person name="Zhou S."/>
            <person name="Corby-Kistler H."/>
            <person name="Young S.K."/>
            <person name="Zeng Q."/>
            <person name="Gargeya S."/>
            <person name="Fitzgerald M."/>
            <person name="Haas B."/>
            <person name="Abouelleil A."/>
            <person name="Alvarado L."/>
            <person name="Arachchi H.M."/>
            <person name="Berlin A."/>
            <person name="Brown A."/>
            <person name="Chapman S.B."/>
            <person name="Chen Z."/>
            <person name="Dunbar C."/>
            <person name="Freedman E."/>
            <person name="Gearin G."/>
            <person name="Goldberg J."/>
            <person name="Griggs A."/>
            <person name="Gujja S."/>
            <person name="Heiman D."/>
            <person name="Howarth C."/>
            <person name="Larson L."/>
            <person name="Lui A."/>
            <person name="MacDonald P.J.P."/>
            <person name="Montmayeur A."/>
            <person name="Murphy C."/>
            <person name="Neiman D."/>
            <person name="Pearson M."/>
            <person name="Priest M."/>
            <person name="Roberts A."/>
            <person name="Saif S."/>
            <person name="Shea T."/>
            <person name="Shenoy N."/>
            <person name="Sisk P."/>
            <person name="Stolte C."/>
            <person name="Sykes S."/>
            <person name="Wortman J."/>
            <person name="Nusbaum C."/>
            <person name="Birren B."/>
        </authorList>
    </citation>
    <scope>NUCLEOTIDE SEQUENCE [LARGE SCALE GENOMIC DNA]</scope>
    <source>
        <strain evidence="6">HDV247</strain>
    </source>
</reference>
<keyword evidence="4" id="KW-0862">Zinc</keyword>
<dbReference type="Proteomes" id="UP000030751">
    <property type="component" value="Unassembled WGS sequence"/>
</dbReference>
<keyword evidence="3" id="KW-0863">Zinc-finger</keyword>
<dbReference type="GO" id="GO:0008270">
    <property type="term" value="F:zinc ion binding"/>
    <property type="evidence" value="ECO:0007669"/>
    <property type="project" value="UniProtKB-KW"/>
</dbReference>
<dbReference type="InterPro" id="IPR052035">
    <property type="entry name" value="ZnF_BED_domain_contain"/>
</dbReference>
<comment type="subcellular location">
    <subcellularLocation>
        <location evidence="1">Nucleus</location>
    </subcellularLocation>
</comment>
<dbReference type="AlphaFoldDB" id="W9ND51"/>
<proteinExistence type="predicted"/>
<accession>W9ND51</accession>
<evidence type="ECO:0000256" key="3">
    <source>
        <dbReference type="ARBA" id="ARBA00022771"/>
    </source>
</evidence>
<dbReference type="PANTHER" id="PTHR46481">
    <property type="entry name" value="ZINC FINGER BED DOMAIN-CONTAINING PROTEIN 4"/>
    <property type="match status" value="1"/>
</dbReference>
<gene>
    <name evidence="6" type="ORF">FOVG_17999</name>
</gene>
<reference evidence="6" key="2">
    <citation type="submission" date="2012-05" db="EMBL/GenBank/DDBJ databases">
        <title>Annotation of the Genome Sequence of Fusarium oxysporum HDV247.</title>
        <authorList>
            <consortium name="The Broad Institute Genomics Platform"/>
            <person name="Ma L.-J."/>
            <person name="Corby-Kistler H."/>
            <person name="Broz K."/>
            <person name="Gale L.R."/>
            <person name="Jonkers W."/>
            <person name="O'Donnell K."/>
            <person name="Ploetz R."/>
            <person name="Steinberg C."/>
            <person name="Schwartz D.C."/>
            <person name="VanEtten H."/>
            <person name="Zhou S."/>
            <person name="Young S.K."/>
            <person name="Zeng Q."/>
            <person name="Gargeya S."/>
            <person name="Fitzgerald M."/>
            <person name="Abouelleil A."/>
            <person name="Alvarado L."/>
            <person name="Chapman S.B."/>
            <person name="Gainer-Dewar J."/>
            <person name="Goldberg J."/>
            <person name="Griggs A."/>
            <person name="Gujja S."/>
            <person name="Hansen M."/>
            <person name="Howarth C."/>
            <person name="Imamovic A."/>
            <person name="Ireland A."/>
            <person name="Larimer J."/>
            <person name="McCowan C."/>
            <person name="Murphy C."/>
            <person name="Pearson M."/>
            <person name="Poon T.W."/>
            <person name="Priest M."/>
            <person name="Roberts A."/>
            <person name="Saif S."/>
            <person name="Shea T."/>
            <person name="Sykes S."/>
            <person name="Wortman J."/>
            <person name="Nusbaum C."/>
            <person name="Birren B."/>
        </authorList>
    </citation>
    <scope>NUCLEOTIDE SEQUENCE</scope>
    <source>
        <strain evidence="6">HDV247</strain>
    </source>
</reference>
<evidence type="ECO:0000256" key="4">
    <source>
        <dbReference type="ARBA" id="ARBA00022833"/>
    </source>
</evidence>
<dbReference type="EMBL" id="JH651041">
    <property type="protein sequence ID" value="EXA30624.1"/>
    <property type="molecule type" value="Genomic_DNA"/>
</dbReference>
<dbReference type="PANTHER" id="PTHR46481:SF10">
    <property type="entry name" value="ZINC FINGER BED DOMAIN-CONTAINING PROTEIN 39"/>
    <property type="match status" value="1"/>
</dbReference>
<organism evidence="6">
    <name type="scientific">Fusarium oxysporum f. sp. pisi HDV247</name>
    <dbReference type="NCBI Taxonomy" id="1080344"/>
    <lineage>
        <taxon>Eukaryota</taxon>
        <taxon>Fungi</taxon>
        <taxon>Dikarya</taxon>
        <taxon>Ascomycota</taxon>
        <taxon>Pezizomycotina</taxon>
        <taxon>Sordariomycetes</taxon>
        <taxon>Hypocreomycetidae</taxon>
        <taxon>Hypocreales</taxon>
        <taxon>Nectriaceae</taxon>
        <taxon>Fusarium</taxon>
        <taxon>Fusarium oxysporum species complex</taxon>
    </lineage>
</organism>
<dbReference type="GO" id="GO:0005634">
    <property type="term" value="C:nucleus"/>
    <property type="evidence" value="ECO:0007669"/>
    <property type="project" value="UniProtKB-SubCell"/>
</dbReference>
<dbReference type="SUPFAM" id="SSF53098">
    <property type="entry name" value="Ribonuclease H-like"/>
    <property type="match status" value="1"/>
</dbReference>
<evidence type="ECO:0000256" key="2">
    <source>
        <dbReference type="ARBA" id="ARBA00022723"/>
    </source>
</evidence>
<name>W9ND51_FUSOX</name>
<dbReference type="InterPro" id="IPR012337">
    <property type="entry name" value="RNaseH-like_sf"/>
</dbReference>
<sequence>MIVNTNRSFTTAKDPDLRAIFEYLNPSVSITEAHISDVTVRGIAEREFNANKLAVREALRKSPGQIHIQFDGWRSGNRNLDNTPQKYVLGLPELLDRHTGENIAEEILNIVREFEIGDKLGYLTLDNASNNKTTMEELGCELGFDWKKRWVRCIGHVVNRVVKHMLFGQDPDAFEHQIYDGQSDIWTDALKKVQQVESQLSNDPAIQNHGPVGVVLDNATRWLSQLAMVDRGLVLQPFYDPFIQRALSEWNKVNLTKSGSVRKGARMPFFLKENRISSSDWRVLQAFRDILLDFQLVVKALEGDGLGKHQKQVCKLAWLTKKRLQGTNWDLLHAYEYLLESLESAKRIAVGLPDSGHLAVNINLGWIKLDEYYQYLNDSPVIYGAAALHPAYRWALFDDLWGDDAKRRTWIIKAKAMIQDLWECEYKGLFSEDQGSDLPTSKRLKSSMNKFTAWRNSKRGLTLQNQAVVESPGVSPSSSYSGLDLDEYDQWQRNIDDSDALVTDPYEYWHTRRLSRV</sequence>
<dbReference type="OrthoDB" id="4990286at2759"/>
<dbReference type="HOGENOM" id="CLU_009123_10_0_1"/>
<evidence type="ECO:0000256" key="1">
    <source>
        <dbReference type="ARBA" id="ARBA00004123"/>
    </source>
</evidence>
<evidence type="ECO:0000256" key="5">
    <source>
        <dbReference type="ARBA" id="ARBA00023242"/>
    </source>
</evidence>
<keyword evidence="5" id="KW-0539">Nucleus</keyword>
<keyword evidence="2" id="KW-0479">Metal-binding</keyword>